<dbReference type="InterPro" id="IPR014031">
    <property type="entry name" value="Ketoacyl_synth_C"/>
</dbReference>
<reference evidence="8 9" key="1">
    <citation type="submission" date="2017-01" db="EMBL/GenBank/DDBJ databases">
        <title>Novel large sulfur bacteria in the metagenomes of groundwater-fed chemosynthetic microbial mats in the Lake Huron basin.</title>
        <authorList>
            <person name="Sharrar A.M."/>
            <person name="Flood B.E."/>
            <person name="Bailey J.V."/>
            <person name="Jones D.S."/>
            <person name="Biddanda B."/>
            <person name="Ruberg S.A."/>
            <person name="Marcus D.N."/>
            <person name="Dick G.J."/>
        </authorList>
    </citation>
    <scope>NUCLEOTIDE SEQUENCE [LARGE SCALE GENOMIC DNA]</scope>
    <source>
        <strain evidence="8">A8</strain>
    </source>
</reference>
<dbReference type="Pfam" id="PF21089">
    <property type="entry name" value="PKS_DH_N"/>
    <property type="match status" value="1"/>
</dbReference>
<dbReference type="Pfam" id="PF22621">
    <property type="entry name" value="CurL-like_PKS_C"/>
    <property type="match status" value="1"/>
</dbReference>
<dbReference type="InterPro" id="IPR014043">
    <property type="entry name" value="Acyl_transferase_dom"/>
</dbReference>
<dbReference type="Pfam" id="PF00109">
    <property type="entry name" value="ketoacyl-synt"/>
    <property type="match status" value="1"/>
</dbReference>
<evidence type="ECO:0000256" key="3">
    <source>
        <dbReference type="ARBA" id="ARBA00022679"/>
    </source>
</evidence>
<dbReference type="SUPFAM" id="SSF52151">
    <property type="entry name" value="FabD/lysophospholipase-like"/>
    <property type="match status" value="1"/>
</dbReference>
<dbReference type="InterPro" id="IPR036291">
    <property type="entry name" value="NAD(P)-bd_dom_sf"/>
</dbReference>
<dbReference type="FunFam" id="3.40.47.10:FF:000019">
    <property type="entry name" value="Polyketide synthase type I"/>
    <property type="match status" value="1"/>
</dbReference>
<dbReference type="InterPro" id="IPR001227">
    <property type="entry name" value="Ac_transferase_dom_sf"/>
</dbReference>
<feature type="domain" description="Ketosynthase family 3 (KS3)" evidence="6">
    <location>
        <begin position="32"/>
        <end position="458"/>
    </location>
</feature>
<feature type="active site" description="Proton acceptor; for dehydratase activity" evidence="5">
    <location>
        <position position="959"/>
    </location>
</feature>
<dbReference type="Gene3D" id="3.30.70.3290">
    <property type="match status" value="1"/>
</dbReference>
<dbReference type="FunFam" id="3.40.366.10:FF:000002">
    <property type="entry name" value="Probable polyketide synthase 2"/>
    <property type="match status" value="1"/>
</dbReference>
<dbReference type="PANTHER" id="PTHR43775:SF51">
    <property type="entry name" value="INACTIVE PHENOLPHTHIOCEROL SYNTHESIS POLYKETIDE SYNTHASE TYPE I PKS1-RELATED"/>
    <property type="match status" value="1"/>
</dbReference>
<dbReference type="InterPro" id="IPR020807">
    <property type="entry name" value="PKS_DH"/>
</dbReference>
<dbReference type="Gene3D" id="3.40.366.10">
    <property type="entry name" value="Malonyl-Coenzyme A Acyl Carrier Protein, domain 2"/>
    <property type="match status" value="1"/>
</dbReference>
<evidence type="ECO:0000256" key="4">
    <source>
        <dbReference type="ARBA" id="ARBA00054155"/>
    </source>
</evidence>
<comment type="caution">
    <text evidence="8">The sequence shown here is derived from an EMBL/GenBank/DDBJ whole genome shotgun (WGS) entry which is preliminary data.</text>
</comment>
<dbReference type="PROSITE" id="PS52004">
    <property type="entry name" value="KS3_2"/>
    <property type="match status" value="1"/>
</dbReference>
<dbReference type="InterPro" id="IPR016039">
    <property type="entry name" value="Thiolase-like"/>
</dbReference>
<dbReference type="GO" id="GO:0006633">
    <property type="term" value="P:fatty acid biosynthetic process"/>
    <property type="evidence" value="ECO:0007669"/>
    <property type="project" value="TreeGrafter"/>
</dbReference>
<dbReference type="InterPro" id="IPR049900">
    <property type="entry name" value="PKS_mFAS_DH"/>
</dbReference>
<accession>A0A1Y1QXZ6</accession>
<keyword evidence="1" id="KW-0596">Phosphopantetheine</keyword>
<feature type="active site" description="Proton donor; for dehydratase activity" evidence="5">
    <location>
        <position position="1123"/>
    </location>
</feature>
<evidence type="ECO:0008006" key="10">
    <source>
        <dbReference type="Google" id="ProtNLM"/>
    </source>
</evidence>
<dbReference type="SUPFAM" id="SSF51735">
    <property type="entry name" value="NAD(P)-binding Rossmann-fold domains"/>
    <property type="match status" value="1"/>
</dbReference>
<dbReference type="Pfam" id="PF02801">
    <property type="entry name" value="Ketoacyl-synt_C"/>
    <property type="match status" value="1"/>
</dbReference>
<dbReference type="PROSITE" id="PS52019">
    <property type="entry name" value="PKS_MFAS_DH"/>
    <property type="match status" value="1"/>
</dbReference>
<protein>
    <recommendedName>
        <fullName evidence="10">Carrier domain-containing protein</fullName>
    </recommendedName>
</protein>
<feature type="region of interest" description="C-terminal hotdog fold" evidence="5">
    <location>
        <begin position="1063"/>
        <end position="1202"/>
    </location>
</feature>
<evidence type="ECO:0000259" key="7">
    <source>
        <dbReference type="PROSITE" id="PS52019"/>
    </source>
</evidence>
<dbReference type="CDD" id="cd00833">
    <property type="entry name" value="PKS"/>
    <property type="match status" value="1"/>
</dbReference>
<dbReference type="Pfam" id="PF00698">
    <property type="entry name" value="Acyl_transf_1"/>
    <property type="match status" value="1"/>
</dbReference>
<organism evidence="8 9">
    <name type="scientific">Thiothrix lacustris</name>
    <dbReference type="NCBI Taxonomy" id="525917"/>
    <lineage>
        <taxon>Bacteria</taxon>
        <taxon>Pseudomonadati</taxon>
        <taxon>Pseudomonadota</taxon>
        <taxon>Gammaproteobacteria</taxon>
        <taxon>Thiotrichales</taxon>
        <taxon>Thiotrichaceae</taxon>
        <taxon>Thiothrix</taxon>
    </lineage>
</organism>
<proteinExistence type="predicted"/>
<sequence>MNPLAQQISQMSPLKVALAAQQVASKMALVNADPIAVIGIGCRFPGGVNNPEQYWQLLTEGRNAVVEMASTGRWDTEKYYDPNPETPGKMTVRHGGFLDNVDQFDAQFFGISPREAAVLDPQQRLLLEVSWEALENAGIVPSTLHNSSTGVYVGITTSEYEKLCLQSDTIQKDNNHIAYMGTGNDTCAAAGRLSYSLGLTGPSLSVNTACSSSLVATHLACESLRHRTSNMAIAGGVNLTLIPDIYVVFSKAGMLSPDGRCKTFDASANGYVRGEGCGILILKRLSDAVADGNNVLAIIRGSAVNQDGRSSGLTVPNGPAQQAVIRQALNNSGVAPAQVGYVEAHGTGTSLGDPIEVGALGEVFREREQPLLIGSAKTNIGHLESGAGAAGLIKTILSLQHGEIPPNLHFKQPSPHIEWDKLPVKVVTERTAWPSTRRIAGVSSFGYSGTNSHIVLEAAPTLEQTADSTVERTQHLLTLSARTKDALTTLATTYADYLQNHPETSLADICFTANTRRTVFAHRLAITATDHAELSAQLTAFAQGESSGVLTGANADALHAKTAFLFTGQGSQYVGMGYDLYLTQPTFRQALQRCDELLRPHLAHSLLDVMYPGHASTNISPDLINDTAYTQPALFAIEYALATLWQSWGIQPDVMLGHSVGEYPAACLAGVFSLEDGLRLIAARGRLMQALPRNGGMISIMADEASVAEAIRPYAATVSLAAINGPNSVVIAGETQAVQAIAAEFAAAGVKTQALTVSHAFHSPLMEPMLADFAEVANSITYHAPRISMVSNVTGQLVTNEMSNPNYWVQHVREAVHFNAGMQALAAAGCNVFLEVGAKPVLLGMGRSCISVDGSLWMPSLRPKRADWQQLLDSLGELHVHSIPVDWQGFERDYVRHAVNLPTYPFQRQRHWLPASTQAKRNSSALRPLVDKLIQSPLLKETILETAFSTAALPFLQDHKVFEEIVVPGASHLAVILSGAELLGMNACQLEDVIFPAPLTLPEGQERTVQVVMTPDGDTQAFQLISTSPNDEEAITHATGRLAEQTASTARTAALPTLQARCKEIIEPDSLYDIAAEQFIVFGPSFRWIEGLWRGDGEALARFSLPESIGSLDGYWLHPGLLDACFQTAGVTLNEDASSDTLLPFMLKNMQVFAAPQGQAWWCHVVQVGATAWDIQLFDDEGQVFVNISGFEMRKAPRDGMQRRHLADWLYTAQWQPKPLEQAAFTQEAGSWLIFNDSNGLGDQLNVQLQENWQSCVMVNAGASYSASANQHFTIDPSQAADYQRLMDAAFTQSGTTCRGGFTCGERKPKPIWTECLHWRNASASACCTPSKRCVTANWQRNSGW</sequence>
<dbReference type="SUPFAM" id="SSF53901">
    <property type="entry name" value="Thiolase-like"/>
    <property type="match status" value="1"/>
</dbReference>
<evidence type="ECO:0000256" key="2">
    <source>
        <dbReference type="ARBA" id="ARBA00022553"/>
    </source>
</evidence>
<dbReference type="SMART" id="SM00825">
    <property type="entry name" value="PKS_KS"/>
    <property type="match status" value="1"/>
</dbReference>
<dbReference type="EMBL" id="MTEJ01000005">
    <property type="protein sequence ID" value="OQX16393.1"/>
    <property type="molecule type" value="Genomic_DNA"/>
</dbReference>
<dbReference type="Proteomes" id="UP000192491">
    <property type="component" value="Unassembled WGS sequence"/>
</dbReference>
<dbReference type="SUPFAM" id="SSF55048">
    <property type="entry name" value="Probable ACP-binding domain of malonyl-CoA ACP transacylase"/>
    <property type="match status" value="1"/>
</dbReference>
<dbReference type="GO" id="GO:0004312">
    <property type="term" value="F:fatty acid synthase activity"/>
    <property type="evidence" value="ECO:0007669"/>
    <property type="project" value="TreeGrafter"/>
</dbReference>
<dbReference type="Gene3D" id="3.40.47.10">
    <property type="match status" value="1"/>
</dbReference>
<gene>
    <name evidence="8" type="ORF">BWK73_04140</name>
</gene>
<evidence type="ECO:0000313" key="8">
    <source>
        <dbReference type="EMBL" id="OQX16393.1"/>
    </source>
</evidence>
<dbReference type="InterPro" id="IPR049552">
    <property type="entry name" value="PKS_DH_N"/>
</dbReference>
<feature type="region of interest" description="N-terminal hotdog fold" evidence="5">
    <location>
        <begin position="927"/>
        <end position="1049"/>
    </location>
</feature>
<comment type="function">
    <text evidence="4">Involved in production of the polyketide antibiotic thailandamide.</text>
</comment>
<dbReference type="Gene3D" id="3.10.129.10">
    <property type="entry name" value="Hotdog Thioesterase"/>
    <property type="match status" value="1"/>
</dbReference>
<dbReference type="SMART" id="SM00827">
    <property type="entry name" value="PKS_AT"/>
    <property type="match status" value="1"/>
</dbReference>
<dbReference type="Gene3D" id="3.10.129.120">
    <property type="match status" value="1"/>
</dbReference>
<dbReference type="PANTHER" id="PTHR43775">
    <property type="entry name" value="FATTY ACID SYNTHASE"/>
    <property type="match status" value="1"/>
</dbReference>
<dbReference type="Pfam" id="PF14765">
    <property type="entry name" value="PS-DH"/>
    <property type="match status" value="1"/>
</dbReference>
<name>A0A1Y1QXZ6_9GAMM</name>
<dbReference type="SMART" id="SM00826">
    <property type="entry name" value="PKS_DH"/>
    <property type="match status" value="1"/>
</dbReference>
<dbReference type="InterPro" id="IPR016036">
    <property type="entry name" value="Malonyl_transacylase_ACP-bd"/>
</dbReference>
<dbReference type="InterPro" id="IPR016035">
    <property type="entry name" value="Acyl_Trfase/lysoPLipase"/>
</dbReference>
<keyword evidence="3" id="KW-0808">Transferase</keyword>
<feature type="domain" description="PKS/mFAS DH" evidence="7">
    <location>
        <begin position="927"/>
        <end position="1202"/>
    </location>
</feature>
<keyword evidence="2" id="KW-0597">Phosphoprotein</keyword>
<dbReference type="InterPro" id="IPR049551">
    <property type="entry name" value="PKS_DH_C"/>
</dbReference>
<evidence type="ECO:0000313" key="9">
    <source>
        <dbReference type="Proteomes" id="UP000192491"/>
    </source>
</evidence>
<dbReference type="InterPro" id="IPR014030">
    <property type="entry name" value="Ketoacyl_synth_N"/>
</dbReference>
<dbReference type="InterPro" id="IPR020841">
    <property type="entry name" value="PKS_Beta-ketoAc_synthase_dom"/>
</dbReference>
<evidence type="ECO:0000256" key="1">
    <source>
        <dbReference type="ARBA" id="ARBA00022450"/>
    </source>
</evidence>
<dbReference type="InterPro" id="IPR050091">
    <property type="entry name" value="PKS_NRPS_Biosynth_Enz"/>
</dbReference>
<evidence type="ECO:0000259" key="6">
    <source>
        <dbReference type="PROSITE" id="PS52004"/>
    </source>
</evidence>
<evidence type="ECO:0000256" key="5">
    <source>
        <dbReference type="PROSITE-ProRule" id="PRU01363"/>
    </source>
</evidence>